<dbReference type="Proteomes" id="UP000028713">
    <property type="component" value="Unassembled WGS sequence"/>
</dbReference>
<dbReference type="AlphaFoldDB" id="A0A085Z0P7"/>
<evidence type="ECO:0000313" key="2">
    <source>
        <dbReference type="Proteomes" id="UP000028713"/>
    </source>
</evidence>
<protein>
    <submittedName>
        <fullName evidence="1">Uncharacterized protein</fullName>
    </submittedName>
</protein>
<name>A0A085Z0P7_9FLAO</name>
<dbReference type="EMBL" id="JPRP01000003">
    <property type="protein sequence ID" value="KFE98010.1"/>
    <property type="molecule type" value="Genomic_DNA"/>
</dbReference>
<comment type="caution">
    <text evidence="1">The sequence shown here is derived from an EMBL/GenBank/DDBJ whole genome shotgun (WGS) entry which is preliminary data.</text>
</comment>
<gene>
    <name evidence="1" type="ORF">IX39_16530</name>
</gene>
<organism evidence="1 2">
    <name type="scientific">Chryseobacterium formosense</name>
    <dbReference type="NCBI Taxonomy" id="236814"/>
    <lineage>
        <taxon>Bacteria</taxon>
        <taxon>Pseudomonadati</taxon>
        <taxon>Bacteroidota</taxon>
        <taxon>Flavobacteriia</taxon>
        <taxon>Flavobacteriales</taxon>
        <taxon>Weeksellaceae</taxon>
        <taxon>Chryseobacterium group</taxon>
        <taxon>Chryseobacterium</taxon>
    </lineage>
</organism>
<evidence type="ECO:0000313" key="1">
    <source>
        <dbReference type="EMBL" id="KFE98010.1"/>
    </source>
</evidence>
<dbReference type="RefSeq" id="WP_034678445.1">
    <property type="nucleotide sequence ID" value="NZ_FPAP01000003.1"/>
</dbReference>
<sequence>MKIKNKNINVQELINEGNNYSSENNCKIKYGEYFSDATPEFLAWISKVENFIYTNFDENSGPYKMLQTADKSKFSGYYLSEFDRELQKYKGAIKSCEHLKPNKSKSENVIISLIKNPVFWTTLVVVIGGSYKLGFDNGNSKFDKEKQEFIDINKKLIDSVKLLKIENSKLNKENFILTKKGFQN</sequence>
<reference evidence="1 2" key="1">
    <citation type="submission" date="2014-07" db="EMBL/GenBank/DDBJ databases">
        <title>Genome of Chryseobacterium formosense LMG 24722.</title>
        <authorList>
            <person name="Pipes S.E."/>
            <person name="Stropko S.J."/>
            <person name="Newman J.D."/>
        </authorList>
    </citation>
    <scope>NUCLEOTIDE SEQUENCE [LARGE SCALE GENOMIC DNA]</scope>
    <source>
        <strain evidence="1 2">LMG 24722</strain>
    </source>
</reference>
<accession>A0A085Z0P7</accession>
<dbReference type="OrthoDB" id="1443921at2"/>
<keyword evidence="2" id="KW-1185">Reference proteome</keyword>
<proteinExistence type="predicted"/>